<dbReference type="GeneID" id="5411532"/>
<dbReference type="OrthoDB" id="9059at2157"/>
<dbReference type="Gene3D" id="3.40.50.360">
    <property type="match status" value="1"/>
</dbReference>
<evidence type="ECO:0000313" key="7">
    <source>
        <dbReference type="EMBL" id="ABS54542.1"/>
    </source>
</evidence>
<dbReference type="STRING" id="456442.Mboo_0018"/>
<dbReference type="EMBL" id="CP000780">
    <property type="protein sequence ID" value="ABS54542.1"/>
    <property type="molecule type" value="Genomic_DNA"/>
</dbReference>
<dbReference type="PANTHER" id="PTHR43278">
    <property type="entry name" value="NAD(P)H-DEPENDENT FMN-CONTAINING OXIDOREDUCTASE YWQN-RELATED"/>
    <property type="match status" value="1"/>
</dbReference>
<dbReference type="SUPFAM" id="SSF52218">
    <property type="entry name" value="Flavoproteins"/>
    <property type="match status" value="1"/>
</dbReference>
<keyword evidence="8" id="KW-1185">Reference proteome</keyword>
<dbReference type="Pfam" id="PF03358">
    <property type="entry name" value="FMN_red"/>
    <property type="match status" value="1"/>
</dbReference>
<organism evidence="7 8">
    <name type="scientific">Methanoregula boonei (strain DSM 21154 / JCM 14090 / 6A8)</name>
    <dbReference type="NCBI Taxonomy" id="456442"/>
    <lineage>
        <taxon>Archaea</taxon>
        <taxon>Methanobacteriati</taxon>
        <taxon>Methanobacteriota</taxon>
        <taxon>Stenosarchaea group</taxon>
        <taxon>Methanomicrobia</taxon>
        <taxon>Methanomicrobiales</taxon>
        <taxon>Methanoregulaceae</taxon>
        <taxon>Methanoregula</taxon>
    </lineage>
</organism>
<evidence type="ECO:0000256" key="5">
    <source>
        <dbReference type="ARBA" id="ARBA00038292"/>
    </source>
</evidence>
<keyword evidence="3" id="KW-0285">Flavoprotein</keyword>
<dbReference type="GO" id="GO:0016491">
    <property type="term" value="F:oxidoreductase activity"/>
    <property type="evidence" value="ECO:0007669"/>
    <property type="project" value="InterPro"/>
</dbReference>
<reference evidence="8" key="1">
    <citation type="journal article" date="2015" name="Microbiology">
        <title>Genome of Methanoregula boonei 6A8 reveals adaptations to oligotrophic peatland environments.</title>
        <authorList>
            <person name="Braeuer S."/>
            <person name="Cadillo-Quiroz H."/>
            <person name="Kyrpides N."/>
            <person name="Woyke T."/>
            <person name="Goodwin L."/>
            <person name="Detter C."/>
            <person name="Podell S."/>
            <person name="Yavitt J.B."/>
            <person name="Zinder S.H."/>
        </authorList>
    </citation>
    <scope>NUCLEOTIDE SEQUENCE [LARGE SCALE GENOMIC DNA]</scope>
    <source>
        <strain evidence="8">DSM 21154 / JCM 14090 / 6A8</strain>
    </source>
</reference>
<dbReference type="HOGENOM" id="CLU_050993_2_0_2"/>
<name>A7I481_METB6</name>
<evidence type="ECO:0000259" key="6">
    <source>
        <dbReference type="Pfam" id="PF03358"/>
    </source>
</evidence>
<protein>
    <submittedName>
        <fullName evidence="7">NADPH-dependent FMN reductase</fullName>
    </submittedName>
</protein>
<gene>
    <name evidence="7" type="ordered locus">Mboo_0018</name>
</gene>
<evidence type="ECO:0000313" key="8">
    <source>
        <dbReference type="Proteomes" id="UP000002408"/>
    </source>
</evidence>
<dbReference type="PANTHER" id="PTHR43278:SF2">
    <property type="entry name" value="IRON-SULFUR FLAVOPROTEIN"/>
    <property type="match status" value="1"/>
</dbReference>
<dbReference type="Proteomes" id="UP000002408">
    <property type="component" value="Chromosome"/>
</dbReference>
<keyword evidence="4" id="KW-0288">FMN</keyword>
<comment type="similarity">
    <text evidence="5">Belongs to the SsuE family. Isf subfamily.</text>
</comment>
<comment type="cofactor">
    <cofactor evidence="2">
        <name>[4Fe-4S] cluster</name>
        <dbReference type="ChEBI" id="CHEBI:49883"/>
    </cofactor>
</comment>
<evidence type="ECO:0000256" key="4">
    <source>
        <dbReference type="ARBA" id="ARBA00022643"/>
    </source>
</evidence>
<dbReference type="InterPro" id="IPR005025">
    <property type="entry name" value="FMN_Rdtase-like_dom"/>
</dbReference>
<proteinExistence type="inferred from homology"/>
<dbReference type="eggNOG" id="arCOG02575">
    <property type="taxonomic scope" value="Archaea"/>
</dbReference>
<dbReference type="AlphaFoldDB" id="A7I481"/>
<dbReference type="RefSeq" id="WP_011991030.1">
    <property type="nucleotide sequence ID" value="NC_009712.1"/>
</dbReference>
<feature type="domain" description="NADPH-dependent FMN reductase-like" evidence="6">
    <location>
        <begin position="3"/>
        <end position="121"/>
    </location>
</feature>
<evidence type="ECO:0000256" key="1">
    <source>
        <dbReference type="ARBA" id="ARBA00001917"/>
    </source>
</evidence>
<dbReference type="InterPro" id="IPR029039">
    <property type="entry name" value="Flavoprotein-like_sf"/>
</dbReference>
<evidence type="ECO:0000256" key="2">
    <source>
        <dbReference type="ARBA" id="ARBA00001966"/>
    </source>
</evidence>
<accession>A7I481</accession>
<sequence>MTNVIAVNGSPRKKWNTATLLEHTLEGAKSLGAQTELVHLYDLEYKGCTSCFACKLKGGKSYGECAMKDDLSPVLDRIQDADVLILGSPIYFGLVTGEMRSFMERLLFPNLTYTRPPQSLARKNLPTAFVYTMNVSEQIMKEQYCGHIGANAAVLKMIFGQSETLFCNETLQFEDYDKVVFNYFDPEERRERHRTIFPQDCKRAYDLGIRLVQTAKSHSLTTIPEKGA</sequence>
<dbReference type="KEGG" id="mbn:Mboo_0018"/>
<dbReference type="InterPro" id="IPR051796">
    <property type="entry name" value="ISF_SsuE-like"/>
</dbReference>
<comment type="cofactor">
    <cofactor evidence="1">
        <name>FMN</name>
        <dbReference type="ChEBI" id="CHEBI:58210"/>
    </cofactor>
</comment>
<evidence type="ECO:0000256" key="3">
    <source>
        <dbReference type="ARBA" id="ARBA00022630"/>
    </source>
</evidence>